<feature type="transmembrane region" description="Helical" evidence="1">
    <location>
        <begin position="7"/>
        <end position="33"/>
    </location>
</feature>
<evidence type="ECO:0000256" key="1">
    <source>
        <dbReference type="SAM" id="Phobius"/>
    </source>
</evidence>
<dbReference type="GeneID" id="29420554"/>
<comment type="caution">
    <text evidence="2">The sequence shown here is derived from an EMBL/GenBank/DDBJ whole genome shotgun (WGS) entry which is preliminary data.</text>
</comment>
<feature type="transmembrane region" description="Helical" evidence="1">
    <location>
        <begin position="39"/>
        <end position="60"/>
    </location>
</feature>
<dbReference type="EMBL" id="CBXI010000032">
    <property type="protein sequence ID" value="CDL91805.1"/>
    <property type="molecule type" value="Genomic_DNA"/>
</dbReference>
<feature type="transmembrane region" description="Helical" evidence="1">
    <location>
        <begin position="67"/>
        <end position="86"/>
    </location>
</feature>
<keyword evidence="1" id="KW-0812">Transmembrane</keyword>
<dbReference type="Proteomes" id="UP000019482">
    <property type="component" value="Unassembled WGS sequence"/>
</dbReference>
<reference evidence="2 3" key="1">
    <citation type="journal article" date="2015" name="Genome Announc.">
        <title>Draft Genome Sequence of Clostridium tyrobutyricum Strain DIVETGP, Isolated from Cow's Milk for Grana Padano Production.</title>
        <authorList>
            <person name="Soggiu A."/>
            <person name="Piras C."/>
            <person name="Gaiarsa S."/>
            <person name="Sassera D."/>
            <person name="Roncada P."/>
            <person name="Bendixen E."/>
            <person name="Brasca M."/>
            <person name="Bonizzi L."/>
        </authorList>
    </citation>
    <scope>NUCLEOTIDE SEQUENCE [LARGE SCALE GENOMIC DNA]</scope>
    <source>
        <strain evidence="2 3">DIVETGP</strain>
    </source>
</reference>
<evidence type="ECO:0000313" key="3">
    <source>
        <dbReference type="Proteomes" id="UP000019482"/>
    </source>
</evidence>
<evidence type="ECO:0000313" key="2">
    <source>
        <dbReference type="EMBL" id="CDL91805.1"/>
    </source>
</evidence>
<dbReference type="OrthoDB" id="1912764at2"/>
<keyword evidence="1" id="KW-0472">Membrane</keyword>
<dbReference type="RefSeq" id="WP_017751946.1">
    <property type="nucleotide sequence ID" value="NZ_CBXI010000032.1"/>
</dbReference>
<gene>
    <name evidence="2" type="ORF">CTDIVETGP_1875</name>
</gene>
<keyword evidence="1" id="KW-1133">Transmembrane helix</keyword>
<protein>
    <submittedName>
        <fullName evidence="2">Uncharacterized protein</fullName>
    </submittedName>
</protein>
<organism evidence="2 3">
    <name type="scientific">Clostridium tyrobutyricum DIVETGP</name>
    <dbReference type="NCBI Taxonomy" id="1408889"/>
    <lineage>
        <taxon>Bacteria</taxon>
        <taxon>Bacillati</taxon>
        <taxon>Bacillota</taxon>
        <taxon>Clostridia</taxon>
        <taxon>Eubacteriales</taxon>
        <taxon>Clostridiaceae</taxon>
        <taxon>Clostridium</taxon>
    </lineage>
</organism>
<accession>W6N6J0</accession>
<dbReference type="AlphaFoldDB" id="W6N6J0"/>
<keyword evidence="3" id="KW-1185">Reference proteome</keyword>
<proteinExistence type="predicted"/>
<name>W6N6J0_CLOTY</name>
<sequence length="89" mass="10588">MKNTISFLGWIGVIFTIISLILTLLTTYQFVYIKYFNGYYVFQLCIIVTMILWSINMLFYRNNFKTIVYPVTCVLIACAAIFFVYMRVY</sequence>